<keyword evidence="4 6" id="KW-0805">Transcription regulation</keyword>
<dbReference type="NCBIfam" id="TIGR01951">
    <property type="entry name" value="nusB"/>
    <property type="match status" value="1"/>
</dbReference>
<comment type="function">
    <text evidence="6">Involved in transcription antitermination. Required for transcription of ribosomal RNA (rRNA) genes. Binds specifically to the boxA antiterminator sequence of the ribosomal RNA (rrn) operons.</text>
</comment>
<dbReference type="Pfam" id="PF01029">
    <property type="entry name" value="NusB"/>
    <property type="match status" value="1"/>
</dbReference>
<dbReference type="SUPFAM" id="SSF48013">
    <property type="entry name" value="NusB-like"/>
    <property type="match status" value="1"/>
</dbReference>
<evidence type="ECO:0000256" key="2">
    <source>
        <dbReference type="ARBA" id="ARBA00022814"/>
    </source>
</evidence>
<evidence type="ECO:0000256" key="5">
    <source>
        <dbReference type="ARBA" id="ARBA00023163"/>
    </source>
</evidence>
<evidence type="ECO:0000256" key="4">
    <source>
        <dbReference type="ARBA" id="ARBA00023015"/>
    </source>
</evidence>
<evidence type="ECO:0000259" key="7">
    <source>
        <dbReference type="Pfam" id="PF01029"/>
    </source>
</evidence>
<accession>A0A9X1VBU8</accession>
<comment type="similarity">
    <text evidence="1 6">Belongs to the NusB family.</text>
</comment>
<evidence type="ECO:0000256" key="6">
    <source>
        <dbReference type="HAMAP-Rule" id="MF_00073"/>
    </source>
</evidence>
<dbReference type="InterPro" id="IPR011605">
    <property type="entry name" value="NusB_fam"/>
</dbReference>
<dbReference type="CDD" id="cd00619">
    <property type="entry name" value="Terminator_NusB"/>
    <property type="match status" value="1"/>
</dbReference>
<reference evidence="8" key="1">
    <citation type="submission" date="2022-03" db="EMBL/GenBank/DDBJ databases">
        <title>Draft Genome Sequence of Firmicute Strain S0AB, a Heterotrophic Iron/Sulfur-Oxidizing Extreme Acidophile.</title>
        <authorList>
            <person name="Vergara E."/>
            <person name="Pakostova E."/>
            <person name="Johnson D.B."/>
            <person name="Holmes D.S."/>
        </authorList>
    </citation>
    <scope>NUCLEOTIDE SEQUENCE</scope>
    <source>
        <strain evidence="8">S0AB</strain>
    </source>
</reference>
<protein>
    <recommendedName>
        <fullName evidence="6">Transcription antitermination protein NusB</fullName>
    </recommendedName>
    <alternativeName>
        <fullName evidence="6">Antitermination factor NusB</fullName>
    </alternativeName>
</protein>
<proteinExistence type="inferred from homology"/>
<keyword evidence="5 6" id="KW-0804">Transcription</keyword>
<name>A0A9X1VBU8_9BACL</name>
<keyword evidence="9" id="KW-1185">Reference proteome</keyword>
<dbReference type="InterPro" id="IPR035926">
    <property type="entry name" value="NusB-like_sf"/>
</dbReference>
<evidence type="ECO:0000313" key="9">
    <source>
        <dbReference type="Proteomes" id="UP001139263"/>
    </source>
</evidence>
<dbReference type="PANTHER" id="PTHR11078:SF3">
    <property type="entry name" value="ANTITERMINATION NUSB DOMAIN-CONTAINING PROTEIN"/>
    <property type="match status" value="1"/>
</dbReference>
<dbReference type="AlphaFoldDB" id="A0A9X1VBU8"/>
<gene>
    <name evidence="6 8" type="primary">nusB</name>
    <name evidence="8" type="ORF">MM817_01412</name>
</gene>
<evidence type="ECO:0000256" key="3">
    <source>
        <dbReference type="ARBA" id="ARBA00022884"/>
    </source>
</evidence>
<dbReference type="InterPro" id="IPR006027">
    <property type="entry name" value="NusB_RsmB_TIM44"/>
</dbReference>
<evidence type="ECO:0000256" key="1">
    <source>
        <dbReference type="ARBA" id="ARBA00005952"/>
    </source>
</evidence>
<dbReference type="HAMAP" id="MF_00073">
    <property type="entry name" value="NusB"/>
    <property type="match status" value="1"/>
</dbReference>
<dbReference type="PANTHER" id="PTHR11078">
    <property type="entry name" value="N UTILIZATION SUBSTANCE PROTEIN B-RELATED"/>
    <property type="match status" value="1"/>
</dbReference>
<feature type="domain" description="NusB/RsmB/TIM44" evidence="7">
    <location>
        <begin position="4"/>
        <end position="132"/>
    </location>
</feature>
<dbReference type="Gene3D" id="1.10.940.10">
    <property type="entry name" value="NusB-like"/>
    <property type="match status" value="1"/>
</dbReference>
<dbReference type="EMBL" id="JALBUF010000003">
    <property type="protein sequence ID" value="MCI0183142.1"/>
    <property type="molecule type" value="Genomic_DNA"/>
</dbReference>
<dbReference type="GO" id="GO:0031564">
    <property type="term" value="P:transcription antitermination"/>
    <property type="evidence" value="ECO:0007669"/>
    <property type="project" value="UniProtKB-KW"/>
</dbReference>
<dbReference type="GO" id="GO:0005829">
    <property type="term" value="C:cytosol"/>
    <property type="evidence" value="ECO:0007669"/>
    <property type="project" value="TreeGrafter"/>
</dbReference>
<dbReference type="GO" id="GO:0003723">
    <property type="term" value="F:RNA binding"/>
    <property type="evidence" value="ECO:0007669"/>
    <property type="project" value="UniProtKB-UniRule"/>
</dbReference>
<evidence type="ECO:0000313" key="8">
    <source>
        <dbReference type="EMBL" id="MCI0183142.1"/>
    </source>
</evidence>
<dbReference type="RefSeq" id="WP_241713022.1">
    <property type="nucleotide sequence ID" value="NZ_JALBUF010000003.1"/>
</dbReference>
<keyword evidence="2 6" id="KW-0889">Transcription antitermination</keyword>
<dbReference type="Proteomes" id="UP001139263">
    <property type="component" value="Unassembled WGS sequence"/>
</dbReference>
<dbReference type="GO" id="GO:0006353">
    <property type="term" value="P:DNA-templated transcription termination"/>
    <property type="evidence" value="ECO:0007669"/>
    <property type="project" value="UniProtKB-UniRule"/>
</dbReference>
<keyword evidence="3 6" id="KW-0694">RNA-binding</keyword>
<comment type="caution">
    <text evidence="8">The sequence shown here is derived from an EMBL/GenBank/DDBJ whole genome shotgun (WGS) entry which is preliminary data.</text>
</comment>
<organism evidence="8 9">
    <name type="scientific">Sulfoacidibacillus ferrooxidans</name>
    <dbReference type="NCBI Taxonomy" id="2005001"/>
    <lineage>
        <taxon>Bacteria</taxon>
        <taxon>Bacillati</taxon>
        <taxon>Bacillota</taxon>
        <taxon>Bacilli</taxon>
        <taxon>Bacillales</taxon>
        <taxon>Alicyclobacillaceae</taxon>
        <taxon>Sulfoacidibacillus</taxon>
    </lineage>
</organism>
<sequence>MSRHRARERALQTLFQLDINDLDQEQAVQYTQTVLTETLGERSINMKYFRELVSGVLDHITYIDSILNRYSQEWEVSRMPGVDRSILRVALYELLFQEDMPPAVVIDEAVSLCKTYGTERSYKFVNGVLSGILGDLSGLRERRLETL</sequence>